<keyword evidence="2" id="KW-1185">Reference proteome</keyword>
<evidence type="ECO:0000313" key="2">
    <source>
        <dbReference type="Proteomes" id="UP000789831"/>
    </source>
</evidence>
<dbReference type="AlphaFoldDB" id="A0A9N9EIY7"/>
<feature type="non-terminal residue" evidence="1">
    <location>
        <position position="42"/>
    </location>
</feature>
<organism evidence="1 2">
    <name type="scientific">Ambispora gerdemannii</name>
    <dbReference type="NCBI Taxonomy" id="144530"/>
    <lineage>
        <taxon>Eukaryota</taxon>
        <taxon>Fungi</taxon>
        <taxon>Fungi incertae sedis</taxon>
        <taxon>Mucoromycota</taxon>
        <taxon>Glomeromycotina</taxon>
        <taxon>Glomeromycetes</taxon>
        <taxon>Archaeosporales</taxon>
        <taxon>Ambisporaceae</taxon>
        <taxon>Ambispora</taxon>
    </lineage>
</organism>
<dbReference type="EMBL" id="CAJVPL010009112">
    <property type="protein sequence ID" value="CAG8676809.1"/>
    <property type="molecule type" value="Genomic_DNA"/>
</dbReference>
<protein>
    <submittedName>
        <fullName evidence="1">7038_t:CDS:1</fullName>
    </submittedName>
</protein>
<sequence>MTSAEIIKLIVQLNDGIAQIGQLGLETLANISSPATPKSRSN</sequence>
<evidence type="ECO:0000313" key="1">
    <source>
        <dbReference type="EMBL" id="CAG8676809.1"/>
    </source>
</evidence>
<proteinExistence type="predicted"/>
<reference evidence="1" key="1">
    <citation type="submission" date="2021-06" db="EMBL/GenBank/DDBJ databases">
        <authorList>
            <person name="Kallberg Y."/>
            <person name="Tangrot J."/>
            <person name="Rosling A."/>
        </authorList>
    </citation>
    <scope>NUCLEOTIDE SEQUENCE</scope>
    <source>
        <strain evidence="1">MT106</strain>
    </source>
</reference>
<comment type="caution">
    <text evidence="1">The sequence shown here is derived from an EMBL/GenBank/DDBJ whole genome shotgun (WGS) entry which is preliminary data.</text>
</comment>
<gene>
    <name evidence="1" type="ORF">AGERDE_LOCUS12496</name>
</gene>
<accession>A0A9N9EIY7</accession>
<dbReference type="Proteomes" id="UP000789831">
    <property type="component" value="Unassembled WGS sequence"/>
</dbReference>
<name>A0A9N9EIY7_9GLOM</name>